<dbReference type="PROSITE" id="PS50995">
    <property type="entry name" value="HTH_MARR_2"/>
    <property type="match status" value="1"/>
</dbReference>
<dbReference type="PANTHER" id="PTHR42756">
    <property type="entry name" value="TRANSCRIPTIONAL REGULATOR, MARR"/>
    <property type="match status" value="1"/>
</dbReference>
<evidence type="ECO:0000313" key="5">
    <source>
        <dbReference type="EMBL" id="EKC65197.1"/>
    </source>
</evidence>
<accession>K1SX57</accession>
<dbReference type="InterPro" id="IPR036390">
    <property type="entry name" value="WH_DNA-bd_sf"/>
</dbReference>
<dbReference type="CDD" id="cd00090">
    <property type="entry name" value="HTH_ARSR"/>
    <property type="match status" value="1"/>
</dbReference>
<keyword evidence="3" id="KW-0804">Transcription</keyword>
<evidence type="ECO:0000259" key="4">
    <source>
        <dbReference type="PROSITE" id="PS50995"/>
    </source>
</evidence>
<dbReference type="EMBL" id="AJWZ01004523">
    <property type="protein sequence ID" value="EKC65197.1"/>
    <property type="molecule type" value="Genomic_DNA"/>
</dbReference>
<sequence length="164" mass="18461">MEGHIGDQRSKAVMRYLDRLKKSVRRGASLSLANAPKLHLGILEGLNHAIEVRGQDGAVYVSDLAEIFKQPLPAISRGLRTLEQDGLAQRQTDPNDRRRTLVRITPKGEESRLICESRLNDYITGIMDDLGEEFCQQFAKDAETLLQAIERQNESCWPKGEDAM</sequence>
<dbReference type="PANTHER" id="PTHR42756:SF1">
    <property type="entry name" value="TRANSCRIPTIONAL REPRESSOR OF EMRAB OPERON"/>
    <property type="match status" value="1"/>
</dbReference>
<keyword evidence="1" id="KW-0805">Transcription regulation</keyword>
<protein>
    <submittedName>
        <fullName evidence="5">Transcriptional regulator, MarR family</fullName>
    </submittedName>
</protein>
<feature type="non-terminal residue" evidence="5">
    <location>
        <position position="164"/>
    </location>
</feature>
<feature type="domain" description="HTH marR-type" evidence="4">
    <location>
        <begin position="10"/>
        <end position="154"/>
    </location>
</feature>
<gene>
    <name evidence="5" type="ORF">OBE_06566</name>
</gene>
<proteinExistence type="predicted"/>
<dbReference type="Pfam" id="PF12802">
    <property type="entry name" value="MarR_2"/>
    <property type="match status" value="1"/>
</dbReference>
<dbReference type="InterPro" id="IPR000835">
    <property type="entry name" value="HTH_MarR-typ"/>
</dbReference>
<dbReference type="Gene3D" id="1.10.10.10">
    <property type="entry name" value="Winged helix-like DNA-binding domain superfamily/Winged helix DNA-binding domain"/>
    <property type="match status" value="1"/>
</dbReference>
<dbReference type="AlphaFoldDB" id="K1SX57"/>
<dbReference type="SMART" id="SM00347">
    <property type="entry name" value="HTH_MARR"/>
    <property type="match status" value="1"/>
</dbReference>
<dbReference type="SUPFAM" id="SSF46785">
    <property type="entry name" value="Winged helix' DNA-binding domain"/>
    <property type="match status" value="1"/>
</dbReference>
<dbReference type="GO" id="GO:0003700">
    <property type="term" value="F:DNA-binding transcription factor activity"/>
    <property type="evidence" value="ECO:0007669"/>
    <property type="project" value="InterPro"/>
</dbReference>
<dbReference type="GO" id="GO:0003677">
    <property type="term" value="F:DNA binding"/>
    <property type="evidence" value="ECO:0007669"/>
    <property type="project" value="UniProtKB-KW"/>
</dbReference>
<name>K1SX57_9ZZZZ</name>
<reference evidence="5" key="1">
    <citation type="journal article" date="2013" name="Environ. Microbiol.">
        <title>Microbiota from the distal guts of lean and obese adolescents exhibit partial functional redundancy besides clear differences in community structure.</title>
        <authorList>
            <person name="Ferrer M."/>
            <person name="Ruiz A."/>
            <person name="Lanza F."/>
            <person name="Haange S.B."/>
            <person name="Oberbach A."/>
            <person name="Till H."/>
            <person name="Bargiela R."/>
            <person name="Campoy C."/>
            <person name="Segura M.T."/>
            <person name="Richter M."/>
            <person name="von Bergen M."/>
            <person name="Seifert J."/>
            <person name="Suarez A."/>
        </authorList>
    </citation>
    <scope>NUCLEOTIDE SEQUENCE</scope>
</reference>
<keyword evidence="2" id="KW-0238">DNA-binding</keyword>
<dbReference type="InterPro" id="IPR036388">
    <property type="entry name" value="WH-like_DNA-bd_sf"/>
</dbReference>
<evidence type="ECO:0000256" key="1">
    <source>
        <dbReference type="ARBA" id="ARBA00023015"/>
    </source>
</evidence>
<evidence type="ECO:0000256" key="3">
    <source>
        <dbReference type="ARBA" id="ARBA00023163"/>
    </source>
</evidence>
<dbReference type="InterPro" id="IPR011991">
    <property type="entry name" value="ArsR-like_HTH"/>
</dbReference>
<organism evidence="5">
    <name type="scientific">human gut metagenome</name>
    <dbReference type="NCBI Taxonomy" id="408170"/>
    <lineage>
        <taxon>unclassified sequences</taxon>
        <taxon>metagenomes</taxon>
        <taxon>organismal metagenomes</taxon>
    </lineage>
</organism>
<evidence type="ECO:0000256" key="2">
    <source>
        <dbReference type="ARBA" id="ARBA00023125"/>
    </source>
</evidence>
<comment type="caution">
    <text evidence="5">The sequence shown here is derived from an EMBL/GenBank/DDBJ whole genome shotgun (WGS) entry which is preliminary data.</text>
</comment>